<keyword evidence="11 13" id="KW-0472">Membrane</keyword>
<organism evidence="15 16">
    <name type="scientific">Uliginosibacterium silvisoli</name>
    <dbReference type="NCBI Taxonomy" id="3114758"/>
    <lineage>
        <taxon>Bacteria</taxon>
        <taxon>Pseudomonadati</taxon>
        <taxon>Pseudomonadota</taxon>
        <taxon>Betaproteobacteria</taxon>
        <taxon>Rhodocyclales</taxon>
        <taxon>Zoogloeaceae</taxon>
        <taxon>Uliginosibacterium</taxon>
    </lineage>
</organism>
<proteinExistence type="inferred from homology"/>
<feature type="transmembrane region" description="Helical" evidence="13">
    <location>
        <begin position="30"/>
        <end position="52"/>
    </location>
</feature>
<gene>
    <name evidence="15" type="ORF">VVD49_06775</name>
</gene>
<keyword evidence="8" id="KW-0448">Lipopolysaccharide biosynthesis</keyword>
<dbReference type="Proteomes" id="UP001331561">
    <property type="component" value="Unassembled WGS sequence"/>
</dbReference>
<evidence type="ECO:0000313" key="15">
    <source>
        <dbReference type="EMBL" id="MEC5385421.1"/>
    </source>
</evidence>
<evidence type="ECO:0000256" key="4">
    <source>
        <dbReference type="ARBA" id="ARBA00022516"/>
    </source>
</evidence>
<dbReference type="InterPro" id="IPR000390">
    <property type="entry name" value="Small_drug/metabolite_transptr"/>
</dbReference>
<feature type="transmembrane region" description="Helical" evidence="13">
    <location>
        <begin position="281"/>
        <end position="299"/>
    </location>
</feature>
<keyword evidence="3" id="KW-1003">Cell membrane</keyword>
<evidence type="ECO:0000256" key="6">
    <source>
        <dbReference type="ARBA" id="ARBA00022556"/>
    </source>
</evidence>
<evidence type="ECO:0000259" key="14">
    <source>
        <dbReference type="Pfam" id="PF00892"/>
    </source>
</evidence>
<feature type="transmembrane region" description="Helical" evidence="13">
    <location>
        <begin position="64"/>
        <end position="85"/>
    </location>
</feature>
<evidence type="ECO:0000313" key="16">
    <source>
        <dbReference type="Proteomes" id="UP001331561"/>
    </source>
</evidence>
<keyword evidence="16" id="KW-1185">Reference proteome</keyword>
<evidence type="ECO:0000256" key="12">
    <source>
        <dbReference type="ARBA" id="ARBA00038032"/>
    </source>
</evidence>
<evidence type="ECO:0000256" key="11">
    <source>
        <dbReference type="ARBA" id="ARBA00023136"/>
    </source>
</evidence>
<evidence type="ECO:0000256" key="13">
    <source>
        <dbReference type="SAM" id="Phobius"/>
    </source>
</evidence>
<dbReference type="Pfam" id="PF00892">
    <property type="entry name" value="EamA"/>
    <property type="match status" value="2"/>
</dbReference>
<dbReference type="RefSeq" id="WP_327598376.1">
    <property type="nucleotide sequence ID" value="NZ_JAYXHS010000001.1"/>
</dbReference>
<evidence type="ECO:0000256" key="7">
    <source>
        <dbReference type="ARBA" id="ARBA00022692"/>
    </source>
</evidence>
<keyword evidence="6" id="KW-0441">Lipid A biosynthesis</keyword>
<feature type="transmembrane region" description="Helical" evidence="13">
    <location>
        <begin position="157"/>
        <end position="178"/>
    </location>
</feature>
<keyword evidence="10" id="KW-0443">Lipid metabolism</keyword>
<dbReference type="InterPro" id="IPR000620">
    <property type="entry name" value="EamA_dom"/>
</dbReference>
<evidence type="ECO:0000256" key="10">
    <source>
        <dbReference type="ARBA" id="ARBA00023098"/>
    </source>
</evidence>
<dbReference type="InterPro" id="IPR037185">
    <property type="entry name" value="EmrE-like"/>
</dbReference>
<keyword evidence="2" id="KW-0813">Transport</keyword>
<keyword evidence="7 13" id="KW-0812">Transmembrane</keyword>
<reference evidence="15 16" key="1">
    <citation type="submission" date="2024-01" db="EMBL/GenBank/DDBJ databases">
        <title>Uliginosibacterium soil sp. nov.</title>
        <authorList>
            <person name="Lv Y."/>
        </authorList>
    </citation>
    <scope>NUCLEOTIDE SEQUENCE [LARGE SCALE GENOMIC DNA]</scope>
    <source>
        <strain evidence="15 16">H3</strain>
    </source>
</reference>
<evidence type="ECO:0000256" key="8">
    <source>
        <dbReference type="ARBA" id="ARBA00022985"/>
    </source>
</evidence>
<name>A0ABU6K1T9_9RHOO</name>
<dbReference type="EMBL" id="JAYXHS010000001">
    <property type="protein sequence ID" value="MEC5385421.1"/>
    <property type="molecule type" value="Genomic_DNA"/>
</dbReference>
<feature type="transmembrane region" description="Helical" evidence="13">
    <location>
        <begin position="232"/>
        <end position="254"/>
    </location>
</feature>
<dbReference type="SUPFAM" id="SSF103481">
    <property type="entry name" value="Multidrug resistance efflux transporter EmrE"/>
    <property type="match status" value="2"/>
</dbReference>
<comment type="caution">
    <text evidence="15">The sequence shown here is derived from an EMBL/GenBank/DDBJ whole genome shotgun (WGS) entry which is preliminary data.</text>
</comment>
<evidence type="ECO:0000256" key="5">
    <source>
        <dbReference type="ARBA" id="ARBA00022519"/>
    </source>
</evidence>
<evidence type="ECO:0000256" key="9">
    <source>
        <dbReference type="ARBA" id="ARBA00022989"/>
    </source>
</evidence>
<sequence>MSALPLSLVLLAALIHASWNLVAKKSGGDMLFTLTMSIAMAIVWAPVGLWFVWQQADQLGLLQWSLIVASGAIHLAYFGCLLRGYRFGDLSVVYPLARGSGPLLTALVATGFFGESLRLIGWLGVLTIVGGILLIAGGPELVRALRSKDQSHKAHAALRAGVFYGVVTGLFIAAYTLIDGYAVKHAGVSPIVIEYLGNLTRMPLLIVILLIQYRHERPDIGAQLRQSWKPALLIGAIAPVSYVLVLFAATMAPLSQVAPARELSMLFASLFGGRLLGERNAGMRLCGAVCIAIGVIALVSA</sequence>
<feature type="transmembrane region" description="Helical" evidence="13">
    <location>
        <begin position="190"/>
        <end position="211"/>
    </location>
</feature>
<dbReference type="Gene3D" id="1.10.3730.20">
    <property type="match status" value="2"/>
</dbReference>
<feature type="transmembrane region" description="Helical" evidence="13">
    <location>
        <begin position="119"/>
        <end position="136"/>
    </location>
</feature>
<feature type="domain" description="EamA" evidence="14">
    <location>
        <begin position="160"/>
        <end position="299"/>
    </location>
</feature>
<evidence type="ECO:0000256" key="2">
    <source>
        <dbReference type="ARBA" id="ARBA00022448"/>
    </source>
</evidence>
<dbReference type="PANTHER" id="PTHR30561:SF1">
    <property type="entry name" value="MULTIDRUG TRANSPORTER EMRE"/>
    <property type="match status" value="1"/>
</dbReference>
<feature type="domain" description="EamA" evidence="14">
    <location>
        <begin position="6"/>
        <end position="136"/>
    </location>
</feature>
<accession>A0ABU6K1T9</accession>
<keyword evidence="5" id="KW-0997">Cell inner membrane</keyword>
<evidence type="ECO:0000256" key="1">
    <source>
        <dbReference type="ARBA" id="ARBA00004651"/>
    </source>
</evidence>
<evidence type="ECO:0000256" key="3">
    <source>
        <dbReference type="ARBA" id="ARBA00022475"/>
    </source>
</evidence>
<dbReference type="PANTHER" id="PTHR30561">
    <property type="entry name" value="SMR FAMILY PROTON-DEPENDENT DRUG EFFLUX TRANSPORTER SUGE"/>
    <property type="match status" value="1"/>
</dbReference>
<keyword evidence="9 13" id="KW-1133">Transmembrane helix</keyword>
<protein>
    <submittedName>
        <fullName evidence="15">DMT family transporter</fullName>
    </submittedName>
</protein>
<comment type="subcellular location">
    <subcellularLocation>
        <location evidence="1">Cell membrane</location>
        <topology evidence="1">Multi-pass membrane protein</topology>
    </subcellularLocation>
</comment>
<keyword evidence="4" id="KW-0444">Lipid biosynthesis</keyword>
<comment type="similarity">
    <text evidence="12">Belongs to the drug/metabolite transporter (DMT) superfamily. Small multidrug resistance (SMR) (TC 2.A.7.1) family.</text>
</comment>